<dbReference type="CDD" id="cd00093">
    <property type="entry name" value="HTH_XRE"/>
    <property type="match status" value="1"/>
</dbReference>
<dbReference type="Gene3D" id="1.10.260.40">
    <property type="entry name" value="lambda repressor-like DNA-binding domains"/>
    <property type="match status" value="1"/>
</dbReference>
<comment type="caution">
    <text evidence="3">The sequence shown here is derived from an EMBL/GenBank/DDBJ whole genome shotgun (WGS) entry which is preliminary data.</text>
</comment>
<dbReference type="PROSITE" id="PS50943">
    <property type="entry name" value="HTH_CROC1"/>
    <property type="match status" value="1"/>
</dbReference>
<dbReference type="RefSeq" id="WP_171172774.1">
    <property type="nucleotide sequence ID" value="NZ_WVRA01000003.1"/>
</dbReference>
<dbReference type="SMART" id="SM00530">
    <property type="entry name" value="HTH_XRE"/>
    <property type="match status" value="1"/>
</dbReference>
<dbReference type="GO" id="GO:0003677">
    <property type="term" value="F:DNA binding"/>
    <property type="evidence" value="ECO:0007669"/>
    <property type="project" value="InterPro"/>
</dbReference>
<dbReference type="SUPFAM" id="SSF47413">
    <property type="entry name" value="lambda repressor-like DNA-binding domains"/>
    <property type="match status" value="1"/>
</dbReference>
<sequence>MPNERKIPTVEFGRELRGARLQLGLTQRELAEMAFQNPDRASSISSYETGKNFPSAATLIDLESALGVRFHFNLRYYKKRDRLGGESGTSAKDIAATATRLSSKPKSTRRVLSSSANQISQAVAILLSETGINRLPEGLDALEVIPLTLLSIAKSANSSDYDVLIDYIAKLERENAELREAVRQNSESSRLDIFLDEATKTLAGWQAWMAITTALFAAVAYLDIPPPNEVLDCLEDSAPPAIEDDWSVTEV</sequence>
<evidence type="ECO:0000313" key="4">
    <source>
        <dbReference type="Proteomes" id="UP000597886"/>
    </source>
</evidence>
<name>A0AA90Z0H4_9RHOB</name>
<dbReference type="InterPro" id="IPR010982">
    <property type="entry name" value="Lambda_DNA-bd_dom_sf"/>
</dbReference>
<gene>
    <name evidence="3" type="ORF">GS634_09725</name>
</gene>
<feature type="coiled-coil region" evidence="1">
    <location>
        <begin position="161"/>
        <end position="191"/>
    </location>
</feature>
<proteinExistence type="predicted"/>
<protein>
    <submittedName>
        <fullName evidence="3">Helix-turn-helix domain-containing protein</fullName>
    </submittedName>
</protein>
<evidence type="ECO:0000256" key="1">
    <source>
        <dbReference type="SAM" id="Coils"/>
    </source>
</evidence>
<dbReference type="EMBL" id="WVRA01000003">
    <property type="protein sequence ID" value="NOE18394.1"/>
    <property type="molecule type" value="Genomic_DNA"/>
</dbReference>
<feature type="domain" description="HTH cro/C1-type" evidence="2">
    <location>
        <begin position="16"/>
        <end position="77"/>
    </location>
</feature>
<evidence type="ECO:0000313" key="3">
    <source>
        <dbReference type="EMBL" id="NOE18394.1"/>
    </source>
</evidence>
<dbReference type="AlphaFoldDB" id="A0AA90Z0H4"/>
<keyword evidence="1" id="KW-0175">Coiled coil</keyword>
<evidence type="ECO:0000259" key="2">
    <source>
        <dbReference type="PROSITE" id="PS50943"/>
    </source>
</evidence>
<accession>A0AA90Z0H4</accession>
<reference evidence="3" key="1">
    <citation type="submission" date="2019-12" db="EMBL/GenBank/DDBJ databases">
        <title>Ruegeria JWLKs population differentiation of coral mucus and skeleton niches.</title>
        <authorList>
            <person name="Luo D."/>
        </authorList>
    </citation>
    <scope>NUCLEOTIDE SEQUENCE</scope>
    <source>
        <strain evidence="3">HKCCD6181</strain>
    </source>
</reference>
<dbReference type="InterPro" id="IPR001387">
    <property type="entry name" value="Cro/C1-type_HTH"/>
</dbReference>
<organism evidence="3 4">
    <name type="scientific">Ruegeria atlantica</name>
    <dbReference type="NCBI Taxonomy" id="81569"/>
    <lineage>
        <taxon>Bacteria</taxon>
        <taxon>Pseudomonadati</taxon>
        <taxon>Pseudomonadota</taxon>
        <taxon>Alphaproteobacteria</taxon>
        <taxon>Rhodobacterales</taxon>
        <taxon>Roseobacteraceae</taxon>
        <taxon>Ruegeria</taxon>
    </lineage>
</organism>
<dbReference type="Proteomes" id="UP000597886">
    <property type="component" value="Unassembled WGS sequence"/>
</dbReference>